<feature type="domain" description="M23ase beta-sheet core" evidence="2">
    <location>
        <begin position="182"/>
        <end position="276"/>
    </location>
</feature>
<dbReference type="OrthoDB" id="9815245at2"/>
<reference evidence="3 4" key="1">
    <citation type="submission" date="2016-10" db="EMBL/GenBank/DDBJ databases">
        <authorList>
            <person name="de Groot N.N."/>
        </authorList>
    </citation>
    <scope>NUCLEOTIDE SEQUENCE [LARGE SCALE GENOMIC DNA]</scope>
    <source>
        <strain evidence="3 4">DSM 15269</strain>
    </source>
</reference>
<protein>
    <submittedName>
        <fullName evidence="3">Murein DD-endopeptidase MepM and murein hydrolase activator NlpD, contain LysM domain</fullName>
    </submittedName>
</protein>
<dbReference type="RefSeq" id="WP_092064003.1">
    <property type="nucleotide sequence ID" value="NZ_FNIN01000003.1"/>
</dbReference>
<evidence type="ECO:0000259" key="2">
    <source>
        <dbReference type="Pfam" id="PF01551"/>
    </source>
</evidence>
<accession>A0A1H0CDM5</accession>
<dbReference type="Proteomes" id="UP000199602">
    <property type="component" value="Unassembled WGS sequence"/>
</dbReference>
<dbReference type="Gene3D" id="2.70.70.10">
    <property type="entry name" value="Glucose Permease (Domain IIA)"/>
    <property type="match status" value="1"/>
</dbReference>
<organism evidence="3 4">
    <name type="scientific">Desulfonauticus submarinus</name>
    <dbReference type="NCBI Taxonomy" id="206665"/>
    <lineage>
        <taxon>Bacteria</taxon>
        <taxon>Pseudomonadati</taxon>
        <taxon>Thermodesulfobacteriota</taxon>
        <taxon>Desulfovibrionia</taxon>
        <taxon>Desulfovibrionales</taxon>
        <taxon>Desulfonauticaceae</taxon>
        <taxon>Desulfonauticus</taxon>
    </lineage>
</organism>
<gene>
    <name evidence="3" type="ORF">SAMN04488516_10310</name>
</gene>
<dbReference type="InterPro" id="IPR011055">
    <property type="entry name" value="Dup_hybrid_motif"/>
</dbReference>
<proteinExistence type="predicted"/>
<dbReference type="InterPro" id="IPR016047">
    <property type="entry name" value="M23ase_b-sheet_dom"/>
</dbReference>
<dbReference type="PANTHER" id="PTHR21666">
    <property type="entry name" value="PEPTIDASE-RELATED"/>
    <property type="match status" value="1"/>
</dbReference>
<dbReference type="InterPro" id="IPR050570">
    <property type="entry name" value="Cell_wall_metabolism_enzyme"/>
</dbReference>
<keyword evidence="1" id="KW-0732">Signal</keyword>
<dbReference type="PANTHER" id="PTHR21666:SF289">
    <property type="entry name" value="L-ALA--D-GLU ENDOPEPTIDASE"/>
    <property type="match status" value="1"/>
</dbReference>
<name>A0A1H0CDM5_9BACT</name>
<keyword evidence="4" id="KW-1185">Reference proteome</keyword>
<dbReference type="CDD" id="cd12797">
    <property type="entry name" value="M23_peptidase"/>
    <property type="match status" value="1"/>
</dbReference>
<keyword evidence="3" id="KW-0378">Hydrolase</keyword>
<evidence type="ECO:0000313" key="4">
    <source>
        <dbReference type="Proteomes" id="UP000199602"/>
    </source>
</evidence>
<dbReference type="AlphaFoldDB" id="A0A1H0CDM5"/>
<dbReference type="STRING" id="206665.SAMN04488516_10310"/>
<dbReference type="Pfam" id="PF01551">
    <property type="entry name" value="Peptidase_M23"/>
    <property type="match status" value="1"/>
</dbReference>
<evidence type="ECO:0000256" key="1">
    <source>
        <dbReference type="ARBA" id="ARBA00022729"/>
    </source>
</evidence>
<dbReference type="SUPFAM" id="SSF51261">
    <property type="entry name" value="Duplicated hybrid motif"/>
    <property type="match status" value="1"/>
</dbReference>
<evidence type="ECO:0000313" key="3">
    <source>
        <dbReference type="EMBL" id="SDN56008.1"/>
    </source>
</evidence>
<dbReference type="GO" id="GO:0004222">
    <property type="term" value="F:metalloendopeptidase activity"/>
    <property type="evidence" value="ECO:0007669"/>
    <property type="project" value="TreeGrafter"/>
</dbReference>
<sequence length="283" mass="32455">MEVKKLKFVSIWFILLCWISLAFAKVKITCPTQVSQGDVFEVVFDYSDTVDALWIEYDKKVLTLPLNKKGQTKVLLGMNIGEQKIKVLKIFYLEKDIIKKERYEISPIIKRFAVQYLTLPKKMVYFDSYTLKRIQKEKKELNFILTRITPYQLLNKIIRPVQGKVISPFGVKRVLNGNIRSYHRGVDFRAKLNTPIRSFSKGKVVLIKEMFFGGNTVVVDHGLGVYSLYMHLNRFKVKKGQIVQAGQIIGLAGKTGRATGPHLHFGLFVLGRAVNPIPLFKSN</sequence>
<dbReference type="EMBL" id="FNIN01000003">
    <property type="protein sequence ID" value="SDN56008.1"/>
    <property type="molecule type" value="Genomic_DNA"/>
</dbReference>